<dbReference type="WBParaSite" id="TREG1_57910.1">
    <property type="protein sequence ID" value="TREG1_57910.1"/>
    <property type="gene ID" value="TREG1_57910"/>
</dbReference>
<keyword evidence="2" id="KW-0401">Integrin</keyword>
<name>A0AA85JUA1_TRIRE</name>
<dbReference type="SMART" id="SM00191">
    <property type="entry name" value="Int_alpha"/>
    <property type="match status" value="2"/>
</dbReference>
<evidence type="ECO:0000256" key="4">
    <source>
        <dbReference type="ARBA" id="ARBA00023180"/>
    </source>
</evidence>
<dbReference type="Pfam" id="PF20806">
    <property type="entry name" value="Integrin_A_Ig_3"/>
    <property type="match status" value="1"/>
</dbReference>
<dbReference type="Gene3D" id="2.60.40.1530">
    <property type="entry name" value="ntegrin, alpha v. Chain A, domain 4"/>
    <property type="match status" value="1"/>
</dbReference>
<dbReference type="PANTHER" id="PTHR23220:SF122">
    <property type="entry name" value="INTEGRIN ALPHA-PS1"/>
    <property type="match status" value="1"/>
</dbReference>
<feature type="domain" description="Integrin alpha third immunoglobulin-like" evidence="7">
    <location>
        <begin position="1061"/>
        <end position="1105"/>
    </location>
</feature>
<reference evidence="9" key="2">
    <citation type="submission" date="2023-11" db="UniProtKB">
        <authorList>
            <consortium name="WormBaseParasite"/>
        </authorList>
    </citation>
    <scope>IDENTIFICATION</scope>
</reference>
<evidence type="ECO:0000313" key="9">
    <source>
        <dbReference type="WBParaSite" id="TREG1_57910.1"/>
    </source>
</evidence>
<proteinExistence type="predicted"/>
<dbReference type="GO" id="GO:0007229">
    <property type="term" value="P:integrin-mediated signaling pathway"/>
    <property type="evidence" value="ECO:0007669"/>
    <property type="project" value="UniProtKB-KW"/>
</dbReference>
<dbReference type="InterPro" id="IPR028994">
    <property type="entry name" value="Integrin_alpha_N"/>
</dbReference>
<dbReference type="PANTHER" id="PTHR23220">
    <property type="entry name" value="INTEGRIN ALPHA"/>
    <property type="match status" value="1"/>
</dbReference>
<dbReference type="SUPFAM" id="SSF69318">
    <property type="entry name" value="Integrin alpha N-terminal domain"/>
    <property type="match status" value="1"/>
</dbReference>
<dbReference type="InterPro" id="IPR013519">
    <property type="entry name" value="Int_alpha_beta-p"/>
</dbReference>
<evidence type="ECO:0000256" key="2">
    <source>
        <dbReference type="ARBA" id="ARBA00023037"/>
    </source>
</evidence>
<dbReference type="GO" id="GO:0009897">
    <property type="term" value="C:external side of plasma membrane"/>
    <property type="evidence" value="ECO:0007669"/>
    <property type="project" value="TreeGrafter"/>
</dbReference>
<dbReference type="InterPro" id="IPR032695">
    <property type="entry name" value="Integrin_dom_sf"/>
</dbReference>
<keyword evidence="6" id="KW-1133">Transmembrane helix</keyword>
<organism evidence="8 9">
    <name type="scientific">Trichobilharzia regenti</name>
    <name type="common">Nasal bird schistosome</name>
    <dbReference type="NCBI Taxonomy" id="157069"/>
    <lineage>
        <taxon>Eukaryota</taxon>
        <taxon>Metazoa</taxon>
        <taxon>Spiralia</taxon>
        <taxon>Lophotrochozoa</taxon>
        <taxon>Platyhelminthes</taxon>
        <taxon>Trematoda</taxon>
        <taxon>Digenea</taxon>
        <taxon>Strigeidida</taxon>
        <taxon>Schistosomatoidea</taxon>
        <taxon>Schistosomatidae</taxon>
        <taxon>Trichobilharzia</taxon>
    </lineage>
</organism>
<evidence type="ECO:0000256" key="5">
    <source>
        <dbReference type="PROSITE-ProRule" id="PRU00803"/>
    </source>
</evidence>
<evidence type="ECO:0000256" key="3">
    <source>
        <dbReference type="ARBA" id="ARBA00023136"/>
    </source>
</evidence>
<feature type="transmembrane region" description="Helical" evidence="6">
    <location>
        <begin position="21"/>
        <end position="42"/>
    </location>
</feature>
<dbReference type="InterPro" id="IPR048286">
    <property type="entry name" value="Integrin_alpha_Ig-like_3"/>
</dbReference>
<dbReference type="Proteomes" id="UP000050795">
    <property type="component" value="Unassembled WGS sequence"/>
</dbReference>
<dbReference type="Gene3D" id="2.130.10.130">
    <property type="entry name" value="Integrin alpha, N-terminal"/>
    <property type="match status" value="1"/>
</dbReference>
<reference evidence="8" key="1">
    <citation type="submission" date="2022-06" db="EMBL/GenBank/DDBJ databases">
        <authorList>
            <person name="Berger JAMES D."/>
            <person name="Berger JAMES D."/>
        </authorList>
    </citation>
    <scope>NUCLEOTIDE SEQUENCE [LARGE SCALE GENOMIC DNA]</scope>
</reference>
<dbReference type="GO" id="GO:0005178">
    <property type="term" value="F:integrin binding"/>
    <property type="evidence" value="ECO:0007669"/>
    <property type="project" value="TreeGrafter"/>
</dbReference>
<keyword evidence="6" id="KW-0812">Transmembrane</keyword>
<dbReference type="PROSITE" id="PS51470">
    <property type="entry name" value="FG_GAP"/>
    <property type="match status" value="1"/>
</dbReference>
<feature type="repeat" description="FG-GAP" evidence="5">
    <location>
        <begin position="480"/>
        <end position="536"/>
    </location>
</feature>
<evidence type="ECO:0000256" key="6">
    <source>
        <dbReference type="SAM" id="Phobius"/>
    </source>
</evidence>
<keyword evidence="8" id="KW-1185">Reference proteome</keyword>
<dbReference type="AlphaFoldDB" id="A0AA85JUA1"/>
<dbReference type="GO" id="GO:0008305">
    <property type="term" value="C:integrin complex"/>
    <property type="evidence" value="ECO:0007669"/>
    <property type="project" value="TreeGrafter"/>
</dbReference>
<dbReference type="SUPFAM" id="SSF69179">
    <property type="entry name" value="Integrin domains"/>
    <property type="match status" value="1"/>
</dbReference>
<comment type="subcellular location">
    <subcellularLocation>
        <location evidence="1">Membrane</location>
        <topology evidence="1">Single-pass type I membrane protein</topology>
    </subcellularLocation>
</comment>
<keyword evidence="4" id="KW-0325">Glycoprotein</keyword>
<dbReference type="GO" id="GO:0033627">
    <property type="term" value="P:cell adhesion mediated by integrin"/>
    <property type="evidence" value="ECO:0007669"/>
    <property type="project" value="TreeGrafter"/>
</dbReference>
<evidence type="ECO:0000256" key="1">
    <source>
        <dbReference type="ARBA" id="ARBA00004479"/>
    </source>
</evidence>
<dbReference type="GO" id="GO:0098609">
    <property type="term" value="P:cell-cell adhesion"/>
    <property type="evidence" value="ECO:0007669"/>
    <property type="project" value="TreeGrafter"/>
</dbReference>
<accession>A0AA85JUA1</accession>
<evidence type="ECO:0000259" key="7">
    <source>
        <dbReference type="Pfam" id="PF20806"/>
    </source>
</evidence>
<protein>
    <recommendedName>
        <fullName evidence="7">Integrin alpha third immunoglobulin-like domain-containing protein</fullName>
    </recommendedName>
</protein>
<evidence type="ECO:0000313" key="8">
    <source>
        <dbReference type="Proteomes" id="UP000050795"/>
    </source>
</evidence>
<keyword evidence="3 6" id="KW-0472">Membrane</keyword>
<sequence length="1165" mass="132297">MLCTRRAQFKLWNLNFYYYYYYCYFIYLYGFCCFNLVSPFLIPEQILFRNYEITDLSEKLTNAVQQVIASDMMMNKHEVFRWTTVTGFKEIVNDNRTAWFILGGSMDRITVNSSDPYTKKAVAVVACQMSTSSLPKTDGLDSIDCYPLEAKNVSNQESDHTGEHHDGSTLLGMSVTSLEFESPFNGAVVVYCDPLWHTGGIHHGVQSVLDVKYQEQPGGRCRIRLRHNGEWSRLTASSHLEDTIEFCTNSGYSQPCGGGFSVDLQQINTDSVSQNQSNVPEDQYSSLPNIQLLTSLFLANPGEIQILDDILTRFRKESNQLSSENFVHRILGKRVQFSQQVKWTPSSSSQKYTYEIEVNNSISAINTWMHENLAIISSLSQLNDPSIKAFRPKSTESDDRLVYSVMNEETTETESKGDFTGFGFSMETVNIPKYSKANSIQRTDYGIIIGAPFDSSVKRFGVNHGRVYIACPEKHVTTKSSLFSIDGRRKNEFFGYSIARLGDVDGDGIDDVAIGAPAIQSNIVELYNENSNASLHNGRVYIYKVTPQCTLDPIPLQILESPEPEFGDGFGIGLSRGFDADGDGWPEFAVTSLKANTAPHLFTMPKLLKAQCQINIPPHYKILPFKKSTTLPFTIHIRLYDLHLRRYVNIPKGLSSTALRNHEIDPDVIWNQYFASYSNETNQAPSPDASLKHGLDTFTLSLLNSQFHSQTHRFELLNNEVTSINFDPTQTYMIVRFHLITLRGLEEMNLNSIPLKISYKSTLNLNECRLTKNADACHKHEQPIIDWSECEQPIQLAQPVCIPAPECRSDLSLVNLSWIPTHSLKTSQRFETMIYQGNSSFVKRIEYGNAKEQHQRIRVRIINLGPTKSSGLRVITRFYNWYIKADQEHQLANSIQGKITQINVKKLFINEIDSADIINVTDTEMWSVNIDESGTVALVSLLPHLWIYPNEVIQIDISVFIESLLPMATLSTNQLSSNNDNLSFMNSSFNYTFMPKYEIKVTSETNDYEEWNNAISIPYQIVYKPKVDIYAGVQPRSIIDDRMEPYVIEQNTISRKIFSYDIGPKLEHTYIVENRGWTTLTNVSLVLQLPYETIDGYKLLYLSDLIRVASHTDQTTTWKNILPKVISSDGREHGTCEVPKEYINPFGITLMDFKFTAGPGIANDL</sequence>
<dbReference type="GO" id="GO:0007160">
    <property type="term" value="P:cell-matrix adhesion"/>
    <property type="evidence" value="ECO:0007669"/>
    <property type="project" value="TreeGrafter"/>
</dbReference>